<dbReference type="CDD" id="cd14506">
    <property type="entry name" value="PTP_PTPDC1"/>
    <property type="match status" value="1"/>
</dbReference>
<dbReference type="OrthoDB" id="542013at2759"/>
<dbReference type="InterPro" id="IPR020422">
    <property type="entry name" value="TYR_PHOSPHATASE_DUAL_dom"/>
</dbReference>
<dbReference type="PROSITE" id="PS00383">
    <property type="entry name" value="TYR_PHOSPHATASE_1"/>
    <property type="match status" value="1"/>
</dbReference>
<dbReference type="Gene3D" id="3.90.190.10">
    <property type="entry name" value="Protein tyrosine phosphatase superfamily"/>
    <property type="match status" value="1"/>
</dbReference>
<dbReference type="FunFam" id="3.90.190.10:FF:000027">
    <property type="entry name" value="Protein tyrosine phosphatase domain containing 1"/>
    <property type="match status" value="1"/>
</dbReference>
<evidence type="ECO:0000259" key="8">
    <source>
        <dbReference type="PROSITE" id="PS50054"/>
    </source>
</evidence>
<dbReference type="SUPFAM" id="SSF52799">
    <property type="entry name" value="(Phosphotyrosine protein) phosphatases II"/>
    <property type="match status" value="1"/>
</dbReference>
<evidence type="ECO:0000256" key="2">
    <source>
        <dbReference type="ARBA" id="ARBA00022801"/>
    </source>
</evidence>
<dbReference type="AlphaFoldDB" id="A0A6P8F699"/>
<dbReference type="InterPro" id="IPR050561">
    <property type="entry name" value="PTP"/>
</dbReference>
<dbReference type="GO" id="GO:0060271">
    <property type="term" value="P:cilium assembly"/>
    <property type="evidence" value="ECO:0007669"/>
    <property type="project" value="InterPro"/>
</dbReference>
<dbReference type="GO" id="GO:0004725">
    <property type="term" value="F:protein tyrosine phosphatase activity"/>
    <property type="evidence" value="ECO:0007669"/>
    <property type="project" value="InterPro"/>
</dbReference>
<evidence type="ECO:0000256" key="4">
    <source>
        <dbReference type="ARBA" id="ARBA00056295"/>
    </source>
</evidence>
<keyword evidence="10" id="KW-1185">Reference proteome</keyword>
<dbReference type="InterPro" id="IPR003595">
    <property type="entry name" value="Tyr_Pase_cat"/>
</dbReference>
<dbReference type="InterPro" id="IPR008936">
    <property type="entry name" value="Rho_GTPase_activation_prot"/>
</dbReference>
<keyword evidence="3" id="KW-0904">Protein phosphatase</keyword>
<dbReference type="PROSITE" id="PS50054">
    <property type="entry name" value="TYR_PHOSPHATASE_DUAL"/>
    <property type="match status" value="1"/>
</dbReference>
<name>A0A6P8F699_CLUHA</name>
<protein>
    <recommendedName>
        <fullName evidence="6">Protein tyrosine phosphatase domain-containing protein 1</fullName>
    </recommendedName>
</protein>
<evidence type="ECO:0000256" key="6">
    <source>
        <dbReference type="ARBA" id="ARBA00072096"/>
    </source>
</evidence>
<evidence type="ECO:0000256" key="7">
    <source>
        <dbReference type="SAM" id="MobiDB-lite"/>
    </source>
</evidence>
<dbReference type="InterPro" id="IPR000340">
    <property type="entry name" value="Dual-sp_phosphatase_cat-dom"/>
</dbReference>
<dbReference type="Proteomes" id="UP000515152">
    <property type="component" value="Chromosome 3"/>
</dbReference>
<accession>A0A6P8F699</accession>
<dbReference type="SMART" id="SM00195">
    <property type="entry name" value="DSPc"/>
    <property type="match status" value="1"/>
</dbReference>
<comment type="similarity">
    <text evidence="5">Belongs to the protein-tyrosine phosphatase family. Non-receptor class PTPDC1 subfamily.</text>
</comment>
<feature type="domain" description="Tyrosine-protein phosphatase" evidence="8">
    <location>
        <begin position="56"/>
        <end position="220"/>
    </location>
</feature>
<feature type="region of interest" description="Disordered" evidence="7">
    <location>
        <begin position="436"/>
        <end position="457"/>
    </location>
</feature>
<proteinExistence type="inferred from homology"/>
<evidence type="ECO:0000259" key="9">
    <source>
        <dbReference type="PROSITE" id="PS50056"/>
    </source>
</evidence>
<feature type="compositionally biased region" description="Polar residues" evidence="7">
    <location>
        <begin position="444"/>
        <end position="457"/>
    </location>
</feature>
<dbReference type="RefSeq" id="XP_031420524.1">
    <property type="nucleotide sequence ID" value="XM_031564664.2"/>
</dbReference>
<sequence>MTPSVPVPRPSYSQARESLVRAIPPRIICLLACGGRDCRYEGPASWRQGQQAIKGLFSSWVTEDIVAMARPSTHLIKKYNIIQQFQKLNIKSLINMQLPGEHARCGPGLELSGFTYSPQAFMDNQIYFYNFGMPDFGVSALVGMLDAVKVMAFSVSEGKVAVHCHAGLGRTGVLIACYLVYTLHISASEAVHYVRIKRPRSIQTRAQISLVFDFARMLGSQLLQYPCLTLRHGNPFSLWQYLQRQALLLHGSQARILKHTPKIVHLLCCQLTAIALGDDSPDEVYDELERRAAILALQRTVRDTLVKKKFLPVLREERDARRSSSVSSVSSWDEPFGFLQRKREVLLTKRCYSEGDLSKITLGEDEDFLAHSVMMAENQKENPELLCELLRDMKTPVPPLYALTREQWTQEVERLARYRACTPMLYNGVAAKRPKCKMKKPPTLSKNSSSMELQRNQRNTSQVSIVRVVARAMAQQYPPEDRVLARVAVLQDELNKNVCGWATIAMETDPKVLAHLLWTWLDRLKEPVLSPSDVQMLISTQTDQNPLHVLQKNQRCTISCLLRCICQVTSLCPMQEDSMLNHLIRALTRRPLQEIENSAEFLQIFRNAIRDHLLANALSRSTHTQSGADTLANTHG</sequence>
<evidence type="ECO:0000256" key="5">
    <source>
        <dbReference type="ARBA" id="ARBA00060867"/>
    </source>
</evidence>
<reference evidence="11" key="1">
    <citation type="submission" date="2025-08" db="UniProtKB">
        <authorList>
            <consortium name="RefSeq"/>
        </authorList>
    </citation>
    <scope>IDENTIFICATION</scope>
</reference>
<evidence type="ECO:0000256" key="1">
    <source>
        <dbReference type="ARBA" id="ARBA00022794"/>
    </source>
</evidence>
<dbReference type="GeneID" id="105912555"/>
<dbReference type="PANTHER" id="PTHR23339">
    <property type="entry name" value="TYROSINE SPECIFIC PROTEIN PHOSPHATASE AND DUAL SPECIFICITY PROTEIN PHOSPHATASE"/>
    <property type="match status" value="1"/>
</dbReference>
<evidence type="ECO:0000313" key="10">
    <source>
        <dbReference type="Proteomes" id="UP000515152"/>
    </source>
</evidence>
<dbReference type="InterPro" id="IPR029021">
    <property type="entry name" value="Prot-tyrosine_phosphatase-like"/>
</dbReference>
<dbReference type="SMART" id="SM00404">
    <property type="entry name" value="PTPc_motif"/>
    <property type="match status" value="1"/>
</dbReference>
<dbReference type="PROSITE" id="PS50096">
    <property type="entry name" value="IQ"/>
    <property type="match status" value="1"/>
</dbReference>
<dbReference type="PROSITE" id="PS50056">
    <property type="entry name" value="TYR_PHOSPHATASE_2"/>
    <property type="match status" value="1"/>
</dbReference>
<dbReference type="InterPro" id="IPR049573">
    <property type="entry name" value="PTPDC1_PTP"/>
</dbReference>
<dbReference type="Gene3D" id="1.10.555.10">
    <property type="entry name" value="Rho GTPase activation protein"/>
    <property type="match status" value="1"/>
</dbReference>
<dbReference type="Pfam" id="PF00782">
    <property type="entry name" value="DSPc"/>
    <property type="match status" value="1"/>
</dbReference>
<feature type="domain" description="Tyrosine specific protein phosphatases" evidence="9">
    <location>
        <begin position="142"/>
        <end position="209"/>
    </location>
</feature>
<gene>
    <name evidence="11" type="primary">zgc:77752</name>
</gene>
<evidence type="ECO:0000256" key="3">
    <source>
        <dbReference type="ARBA" id="ARBA00022912"/>
    </source>
</evidence>
<keyword evidence="1" id="KW-0970">Cilium biogenesis/degradation</keyword>
<keyword evidence="2" id="KW-0378">Hydrolase</keyword>
<comment type="function">
    <text evidence="4">May play roles in cilia formation and/or maintenance.</text>
</comment>
<dbReference type="KEGG" id="char:105912555"/>
<organism evidence="10 11">
    <name type="scientific">Clupea harengus</name>
    <name type="common">Atlantic herring</name>
    <dbReference type="NCBI Taxonomy" id="7950"/>
    <lineage>
        <taxon>Eukaryota</taxon>
        <taxon>Metazoa</taxon>
        <taxon>Chordata</taxon>
        <taxon>Craniata</taxon>
        <taxon>Vertebrata</taxon>
        <taxon>Euteleostomi</taxon>
        <taxon>Actinopterygii</taxon>
        <taxon>Neopterygii</taxon>
        <taxon>Teleostei</taxon>
        <taxon>Clupei</taxon>
        <taxon>Clupeiformes</taxon>
        <taxon>Clupeoidei</taxon>
        <taxon>Clupeidae</taxon>
        <taxon>Clupea</taxon>
    </lineage>
</organism>
<dbReference type="InterPro" id="IPR000387">
    <property type="entry name" value="Tyr_Pase_dom"/>
</dbReference>
<dbReference type="InterPro" id="IPR016130">
    <property type="entry name" value="Tyr_Pase_AS"/>
</dbReference>
<evidence type="ECO:0000313" key="11">
    <source>
        <dbReference type="RefSeq" id="XP_031420524.1"/>
    </source>
</evidence>